<dbReference type="AlphaFoldDB" id="A0A8I0FA72"/>
<evidence type="ECO:0000313" key="2">
    <source>
        <dbReference type="EMBL" id="EMN1072083.1"/>
    </source>
</evidence>
<dbReference type="InterPro" id="IPR010982">
    <property type="entry name" value="Lambda_DNA-bd_dom_sf"/>
</dbReference>
<sequence>MIFLFVYTESIKMIYFEVLMSSVQKDAELIDKHGGATALAQTLGYNVQRVQNWKIRGIPAKERLKHPELLLVDFIPTPKK</sequence>
<reference evidence="2" key="2">
    <citation type="submission" date="2024-02" db="EMBL/GenBank/DDBJ databases">
        <authorList>
            <consortium name="Clinical and Environmental Microbiology Branch: Whole genome sequencing antimicrobial resistance pathogens in the healthcare setting"/>
        </authorList>
    </citation>
    <scope>NUCLEOTIDE SEQUENCE</scope>
    <source>
        <strain evidence="1">2021GN-00227</strain>
    </source>
</reference>
<comment type="caution">
    <text evidence="3">The sequence shown here is derived from an EMBL/GenBank/DDBJ whole genome shotgun (WGS) entry which is preliminary data.</text>
</comment>
<dbReference type="GO" id="GO:0003677">
    <property type="term" value="F:DNA binding"/>
    <property type="evidence" value="ECO:0007669"/>
    <property type="project" value="InterPro"/>
</dbReference>
<accession>A0A8I0FA72</accession>
<dbReference type="EMBL" id="JACSVK010000082">
    <property type="protein sequence ID" value="MBD0221788.1"/>
    <property type="molecule type" value="Genomic_DNA"/>
</dbReference>
<evidence type="ECO:0000313" key="3">
    <source>
        <dbReference type="EMBL" id="MBD0221788.1"/>
    </source>
</evidence>
<dbReference type="EMBL" id="ABFEVW020000015">
    <property type="protein sequence ID" value="EKU3568986.1"/>
    <property type="molecule type" value="Genomic_DNA"/>
</dbReference>
<evidence type="ECO:0000313" key="1">
    <source>
        <dbReference type="EMBL" id="EKU3568986.1"/>
    </source>
</evidence>
<protein>
    <submittedName>
        <fullName evidence="3">Uncharacterized protein</fullName>
    </submittedName>
</protein>
<dbReference type="EMBL" id="ABFEVW030000015">
    <property type="protein sequence ID" value="EMN1072083.1"/>
    <property type="molecule type" value="Genomic_DNA"/>
</dbReference>
<reference evidence="3" key="1">
    <citation type="submission" date="2020-08" db="EMBL/GenBank/DDBJ databases">
        <title>Diversity of carbapenem-resistant Acinetobacter baumannii and bacteriophage-mediated spread of the Oxa23 carbapenemase.</title>
        <authorList>
            <person name="Abouelfetouh A."/>
            <person name="Mattock J."/>
            <person name="Turner D."/>
            <person name="Li E."/>
            <person name="Evans B.A."/>
        </authorList>
    </citation>
    <scope>NUCLEOTIDE SEQUENCE</scope>
    <source>
        <strain evidence="3">A86</strain>
    </source>
</reference>
<gene>
    <name evidence="3" type="ORF">IAG11_18080</name>
    <name evidence="1" type="ORF">MKP18_002397</name>
</gene>
<organism evidence="3 4">
    <name type="scientific">Acinetobacter baumannii</name>
    <dbReference type="NCBI Taxonomy" id="470"/>
    <lineage>
        <taxon>Bacteria</taxon>
        <taxon>Pseudomonadati</taxon>
        <taxon>Pseudomonadota</taxon>
        <taxon>Gammaproteobacteria</taxon>
        <taxon>Moraxellales</taxon>
        <taxon>Moraxellaceae</taxon>
        <taxon>Acinetobacter</taxon>
        <taxon>Acinetobacter calcoaceticus/baumannii complex</taxon>
    </lineage>
</organism>
<dbReference type="Proteomes" id="UP000634608">
    <property type="component" value="Unassembled WGS sequence"/>
</dbReference>
<name>A0A8I0FA72_ACIBA</name>
<evidence type="ECO:0000313" key="4">
    <source>
        <dbReference type="Proteomes" id="UP000634608"/>
    </source>
</evidence>
<dbReference type="Gene3D" id="1.10.260.40">
    <property type="entry name" value="lambda repressor-like DNA-binding domains"/>
    <property type="match status" value="1"/>
</dbReference>
<proteinExistence type="predicted"/>